<accession>A0A9N8W5I1</accession>
<sequence>MFINTILILLVIINVGDAYYSPQGLPLRSNTANFLIGDRIFYTGGGVSTDLFYLELGQGPFKLTDPPFYLIRTDMPNLYVEFYGNAVVIDQTAFIFMTNDDYNFIKISISPNPVSYVRIKRNETQNSNLSPGRGRPRTVVDKNGLIYMWFTPDKYSSIDNADENLYIFDSVKYSWSTVKPPMLIKEPNTADLNLVVIYDTVKGLWYNQSTTGTIEFGFECIDRQLYNNQILCLDMWTNKFNVLDISSFTWSVHNISDPSNSVTPLLPIVNPGAINVYKDWMIFTFCAASTNDHRLMLVISLTNYTWINSNGIIPLLQNPNESLPPQNDGKLAGNEESKAKAFKVLPRFSIEFSEFTLIQILGSITRIEPILRSTFGYLILGLSIIKDF</sequence>
<organism evidence="2 3">
    <name type="scientific">Cetraspora pellucida</name>
    <dbReference type="NCBI Taxonomy" id="1433469"/>
    <lineage>
        <taxon>Eukaryota</taxon>
        <taxon>Fungi</taxon>
        <taxon>Fungi incertae sedis</taxon>
        <taxon>Mucoromycota</taxon>
        <taxon>Glomeromycotina</taxon>
        <taxon>Glomeromycetes</taxon>
        <taxon>Diversisporales</taxon>
        <taxon>Gigasporaceae</taxon>
        <taxon>Cetraspora</taxon>
    </lineage>
</organism>
<keyword evidence="3" id="KW-1185">Reference proteome</keyword>
<comment type="caution">
    <text evidence="2">The sequence shown here is derived from an EMBL/GenBank/DDBJ whole genome shotgun (WGS) entry which is preliminary data.</text>
</comment>
<gene>
    <name evidence="2" type="ORF">CPELLU_LOCUS1248</name>
</gene>
<protein>
    <submittedName>
        <fullName evidence="2">1296_t:CDS:1</fullName>
    </submittedName>
</protein>
<evidence type="ECO:0000313" key="3">
    <source>
        <dbReference type="Proteomes" id="UP000789759"/>
    </source>
</evidence>
<dbReference type="EMBL" id="CAJVQA010000442">
    <property type="protein sequence ID" value="CAG8474935.1"/>
    <property type="molecule type" value="Genomic_DNA"/>
</dbReference>
<reference evidence="2" key="1">
    <citation type="submission" date="2021-06" db="EMBL/GenBank/DDBJ databases">
        <authorList>
            <person name="Kallberg Y."/>
            <person name="Tangrot J."/>
            <person name="Rosling A."/>
        </authorList>
    </citation>
    <scope>NUCLEOTIDE SEQUENCE</scope>
    <source>
        <strain evidence="2">FL966</strain>
    </source>
</reference>
<dbReference type="OrthoDB" id="2343356at2759"/>
<dbReference type="Proteomes" id="UP000789759">
    <property type="component" value="Unassembled WGS sequence"/>
</dbReference>
<feature type="chain" id="PRO_5040116387" evidence="1">
    <location>
        <begin position="19"/>
        <end position="388"/>
    </location>
</feature>
<keyword evidence="1" id="KW-0732">Signal</keyword>
<proteinExistence type="predicted"/>
<dbReference type="AlphaFoldDB" id="A0A9N8W5I1"/>
<evidence type="ECO:0000256" key="1">
    <source>
        <dbReference type="SAM" id="SignalP"/>
    </source>
</evidence>
<name>A0A9N8W5I1_9GLOM</name>
<feature type="signal peptide" evidence="1">
    <location>
        <begin position="1"/>
        <end position="18"/>
    </location>
</feature>
<evidence type="ECO:0000313" key="2">
    <source>
        <dbReference type="EMBL" id="CAG8474935.1"/>
    </source>
</evidence>